<comment type="caution">
    <text evidence="4">The sequence shown here is derived from an EMBL/GenBank/DDBJ whole genome shotgun (WGS) entry which is preliminary data.</text>
</comment>
<sequence length="329" mass="34065">MRLAALLTSLSLAAPAAAGDFRLQFPLDCTLGEDCHIQQFTDHDPGKGATDFTCGTLSYDGHKGTDFALPYLSDMQAGVTVRAAADGVVRGIRNAMPDQYADGANDAAIDGKECGNGVVLSHGGGWETQYCHMKQGSVRVESGQKVRAGDVLGEVGLSGKTQFPHLHLSVRKDGAVVDPFAPDRPGSCGGAPARTLWAKPPPYQPGGLLGAGFSAAIPGFGAIKAGAADQSPLAADAPAMVFWAYAFGSRAGDRLELAVTGPGGEVVSHSEALERTQAQLFRAAGRRLRGGQWPAGTYTGTARLLRNGAEVDSFSRSMVIPPAADAASQ</sequence>
<dbReference type="InterPro" id="IPR016047">
    <property type="entry name" value="M23ase_b-sheet_dom"/>
</dbReference>
<keyword evidence="5" id="KW-1185">Reference proteome</keyword>
<evidence type="ECO:0000313" key="4">
    <source>
        <dbReference type="EMBL" id="MBY6139125.1"/>
    </source>
</evidence>
<gene>
    <name evidence="4" type="ORF">KUV26_06700</name>
</gene>
<dbReference type="RefSeq" id="WP_222507778.1">
    <property type="nucleotide sequence ID" value="NZ_JAHVJA010000002.1"/>
</dbReference>
<feature type="domain" description="M23ase beta-sheet core" evidence="3">
    <location>
        <begin position="61"/>
        <end position="179"/>
    </location>
</feature>
<dbReference type="InterPro" id="IPR011055">
    <property type="entry name" value="Dup_hybrid_motif"/>
</dbReference>
<proteinExistence type="predicted"/>
<evidence type="ECO:0000256" key="1">
    <source>
        <dbReference type="ARBA" id="ARBA00022729"/>
    </source>
</evidence>
<evidence type="ECO:0000313" key="5">
    <source>
        <dbReference type="Proteomes" id="UP000766629"/>
    </source>
</evidence>
<evidence type="ECO:0000259" key="3">
    <source>
        <dbReference type="Pfam" id="PF01551"/>
    </source>
</evidence>
<dbReference type="Pfam" id="PF01551">
    <property type="entry name" value="Peptidase_M23"/>
    <property type="match status" value="1"/>
</dbReference>
<dbReference type="EMBL" id="JAHVJA010000002">
    <property type="protein sequence ID" value="MBY6139125.1"/>
    <property type="molecule type" value="Genomic_DNA"/>
</dbReference>
<protein>
    <submittedName>
        <fullName evidence="4">M23 family metallopeptidase</fullName>
    </submittedName>
</protein>
<dbReference type="Gene3D" id="2.70.70.10">
    <property type="entry name" value="Glucose Permease (Domain IIA)"/>
    <property type="match status" value="1"/>
</dbReference>
<evidence type="ECO:0000256" key="2">
    <source>
        <dbReference type="SAM" id="SignalP"/>
    </source>
</evidence>
<dbReference type="PANTHER" id="PTHR21666">
    <property type="entry name" value="PEPTIDASE-RELATED"/>
    <property type="match status" value="1"/>
</dbReference>
<reference evidence="4 5" key="1">
    <citation type="submission" date="2021-06" db="EMBL/GenBank/DDBJ databases">
        <title>50 bacteria genomes isolated from Dapeng, Shenzhen, China.</title>
        <authorList>
            <person name="Zheng W."/>
            <person name="Yu S."/>
            <person name="Huang Y."/>
        </authorList>
    </citation>
    <scope>NUCLEOTIDE SEQUENCE [LARGE SCALE GENOMIC DNA]</scope>
    <source>
        <strain evidence="4 5">DP1N14-2</strain>
    </source>
</reference>
<feature type="signal peptide" evidence="2">
    <location>
        <begin position="1"/>
        <end position="18"/>
    </location>
</feature>
<organism evidence="4 5">
    <name type="scientific">Leisingera daeponensis</name>
    <dbReference type="NCBI Taxonomy" id="405746"/>
    <lineage>
        <taxon>Bacteria</taxon>
        <taxon>Pseudomonadati</taxon>
        <taxon>Pseudomonadota</taxon>
        <taxon>Alphaproteobacteria</taxon>
        <taxon>Rhodobacterales</taxon>
        <taxon>Roseobacteraceae</taxon>
        <taxon>Leisingera</taxon>
    </lineage>
</organism>
<dbReference type="CDD" id="cd12797">
    <property type="entry name" value="M23_peptidase"/>
    <property type="match status" value="1"/>
</dbReference>
<accession>A0ABS7ND33</accession>
<keyword evidence="1 2" id="KW-0732">Signal</keyword>
<name>A0ABS7ND33_9RHOB</name>
<feature type="chain" id="PRO_5046308498" evidence="2">
    <location>
        <begin position="19"/>
        <end position="329"/>
    </location>
</feature>
<dbReference type="Proteomes" id="UP000766629">
    <property type="component" value="Unassembled WGS sequence"/>
</dbReference>
<dbReference type="PANTHER" id="PTHR21666:SF289">
    <property type="entry name" value="L-ALA--D-GLU ENDOPEPTIDASE"/>
    <property type="match status" value="1"/>
</dbReference>
<dbReference type="SUPFAM" id="SSF51261">
    <property type="entry name" value="Duplicated hybrid motif"/>
    <property type="match status" value="1"/>
</dbReference>
<dbReference type="InterPro" id="IPR050570">
    <property type="entry name" value="Cell_wall_metabolism_enzyme"/>
</dbReference>